<sequence>MKILDRYILTSYLKTFISVFVILMLIFVLQAIWLYIKELAGKDLDVVTILKFLMYITPTLIPLILPLTILLSSIMVFGNFAENYEFAAMKSTGISLQRAMSGLGVFIFILSITTFFFSNNVIPWAHYESHNLRKNIAKVKPAMAIAEGQFNDIGDNFNIKVEEKSGENGKFLKGVTIHKKSSTRVAGNHTVIIAETGELASQEDSNILKLILYDGYYYDDTPPKKLKDRQKKPFVKSEFKKHIMNIDLTELNNVDLDEKNVDNKYTMLNIAELNHTLDSLKLERQDNVMEFSKSMYNRTNIATLNISLKSKKDTIYEGPLLDLFDTRFKVQLLDYAVNNVSSTKQIMTSKEKTLKNKSIWINKHGIELHKKFALAVACIILFFVGAPLGALIRKGGLGLPMVIAIVLFLTYHFIGLFAENSAKNGKLNPVLSAWFSTLIMFPLSIFLTKRATEDRGLFEFDHITVPIKKWYNSKFGSKKSKTQTTNQDKKRAIVAEALGETTETIIKPKVNPIDKTTLKEFKLLSKISFITYILALALFILFFVFKNNKLPQLAEAGIQISAISYIVFIFNYIKTFRHYSKILKTLNKTKETLLFKILGFILYPIIHVNRNLKINS</sequence>
<accession>A0A2T1NH08</accession>
<dbReference type="AlphaFoldDB" id="A0A2T1NH08"/>
<evidence type="ECO:0000256" key="1">
    <source>
        <dbReference type="ARBA" id="ARBA00004651"/>
    </source>
</evidence>
<dbReference type="PANTHER" id="PTHR33529">
    <property type="entry name" value="SLR0882 PROTEIN-RELATED"/>
    <property type="match status" value="1"/>
</dbReference>
<feature type="transmembrane region" description="Helical" evidence="6">
    <location>
        <begin position="56"/>
        <end position="78"/>
    </location>
</feature>
<keyword evidence="2" id="KW-1003">Cell membrane</keyword>
<feature type="transmembrane region" description="Helical" evidence="6">
    <location>
        <begin position="593"/>
        <end position="610"/>
    </location>
</feature>
<dbReference type="RefSeq" id="WP_106678131.1">
    <property type="nucleotide sequence ID" value="NZ_JACHWV010000001.1"/>
</dbReference>
<dbReference type="Pfam" id="PF03739">
    <property type="entry name" value="LptF_LptG"/>
    <property type="match status" value="1"/>
</dbReference>
<dbReference type="EMBL" id="PXOT01000020">
    <property type="protein sequence ID" value="PSG92161.1"/>
    <property type="molecule type" value="Genomic_DNA"/>
</dbReference>
<evidence type="ECO:0000313" key="7">
    <source>
        <dbReference type="EMBL" id="PSG92161.1"/>
    </source>
</evidence>
<evidence type="ECO:0000256" key="2">
    <source>
        <dbReference type="ARBA" id="ARBA00022475"/>
    </source>
</evidence>
<dbReference type="OrthoDB" id="1096108at2"/>
<dbReference type="Proteomes" id="UP000238430">
    <property type="component" value="Unassembled WGS sequence"/>
</dbReference>
<feature type="transmembrane region" description="Helical" evidence="6">
    <location>
        <begin position="523"/>
        <end position="544"/>
    </location>
</feature>
<evidence type="ECO:0000256" key="4">
    <source>
        <dbReference type="ARBA" id="ARBA00022989"/>
    </source>
</evidence>
<feature type="transmembrane region" description="Helical" evidence="6">
    <location>
        <begin position="556"/>
        <end position="573"/>
    </location>
</feature>
<evidence type="ECO:0000256" key="3">
    <source>
        <dbReference type="ARBA" id="ARBA00022692"/>
    </source>
</evidence>
<feature type="transmembrane region" description="Helical" evidence="6">
    <location>
        <begin position="99"/>
        <end position="117"/>
    </location>
</feature>
<reference evidence="7 8" key="1">
    <citation type="submission" date="2018-03" db="EMBL/GenBank/DDBJ databases">
        <title>Mesoflavibacter sp. HG37 and Mesoflavibacter sp. HG96 sp.nov., two marine bacteria isolated from seawater of Western Pacific Ocean.</title>
        <authorList>
            <person name="Cheng H."/>
            <person name="Wu Y.-H."/>
            <person name="Guo L.-L."/>
            <person name="Xu X.-W."/>
        </authorList>
    </citation>
    <scope>NUCLEOTIDE SEQUENCE [LARGE SCALE GENOMIC DNA]</scope>
    <source>
        <strain evidence="7 8">KCTC 42117</strain>
    </source>
</reference>
<dbReference type="InterPro" id="IPR005495">
    <property type="entry name" value="LptG/LptF_permease"/>
</dbReference>
<comment type="caution">
    <text evidence="7">The sequence shown here is derived from an EMBL/GenBank/DDBJ whole genome shotgun (WGS) entry which is preliminary data.</text>
</comment>
<organism evidence="7 8">
    <name type="scientific">Mesoflavibacter zeaxanthinifaciens subsp. sabulilitoris</name>
    <dbReference type="NCBI Taxonomy" id="1520893"/>
    <lineage>
        <taxon>Bacteria</taxon>
        <taxon>Pseudomonadati</taxon>
        <taxon>Bacteroidota</taxon>
        <taxon>Flavobacteriia</taxon>
        <taxon>Flavobacteriales</taxon>
        <taxon>Flavobacteriaceae</taxon>
        <taxon>Mesoflavibacter</taxon>
    </lineage>
</organism>
<evidence type="ECO:0000313" key="8">
    <source>
        <dbReference type="Proteomes" id="UP000238430"/>
    </source>
</evidence>
<dbReference type="GO" id="GO:0015920">
    <property type="term" value="P:lipopolysaccharide transport"/>
    <property type="evidence" value="ECO:0007669"/>
    <property type="project" value="TreeGrafter"/>
</dbReference>
<keyword evidence="3 6" id="KW-0812">Transmembrane</keyword>
<keyword evidence="4 6" id="KW-1133">Transmembrane helix</keyword>
<dbReference type="PANTHER" id="PTHR33529:SF6">
    <property type="entry name" value="YJGP_YJGQ FAMILY PERMEASE"/>
    <property type="match status" value="1"/>
</dbReference>
<feature type="transmembrane region" description="Helical" evidence="6">
    <location>
        <begin position="430"/>
        <end position="448"/>
    </location>
</feature>
<comment type="subcellular location">
    <subcellularLocation>
        <location evidence="1">Cell membrane</location>
        <topology evidence="1">Multi-pass membrane protein</topology>
    </subcellularLocation>
</comment>
<protein>
    <submittedName>
        <fullName evidence="7">YjgP/YjgQ family permease</fullName>
    </submittedName>
</protein>
<gene>
    <name evidence="7" type="ORF">C7H61_06170</name>
</gene>
<evidence type="ECO:0000256" key="6">
    <source>
        <dbReference type="SAM" id="Phobius"/>
    </source>
</evidence>
<proteinExistence type="predicted"/>
<keyword evidence="5 6" id="KW-0472">Membrane</keyword>
<keyword evidence="8" id="KW-1185">Reference proteome</keyword>
<feature type="transmembrane region" description="Helical" evidence="6">
    <location>
        <begin position="12"/>
        <end position="36"/>
    </location>
</feature>
<name>A0A2T1NH08_9FLAO</name>
<dbReference type="GO" id="GO:0043190">
    <property type="term" value="C:ATP-binding cassette (ABC) transporter complex"/>
    <property type="evidence" value="ECO:0007669"/>
    <property type="project" value="TreeGrafter"/>
</dbReference>
<evidence type="ECO:0000256" key="5">
    <source>
        <dbReference type="ARBA" id="ARBA00023136"/>
    </source>
</evidence>
<feature type="transmembrane region" description="Helical" evidence="6">
    <location>
        <begin position="399"/>
        <end position="418"/>
    </location>
</feature>
<feature type="transmembrane region" description="Helical" evidence="6">
    <location>
        <begin position="372"/>
        <end position="392"/>
    </location>
</feature>